<protein>
    <submittedName>
        <fullName evidence="1">Uncharacterized protein</fullName>
    </submittedName>
</protein>
<dbReference type="Proteomes" id="UP000319728">
    <property type="component" value="Unassembled WGS sequence"/>
</dbReference>
<name>A0A562WPR0_9ACTN</name>
<evidence type="ECO:0000313" key="2">
    <source>
        <dbReference type="Proteomes" id="UP000319728"/>
    </source>
</evidence>
<reference evidence="1 2" key="1">
    <citation type="submission" date="2019-07" db="EMBL/GenBank/DDBJ databases">
        <title>R&amp;d 2014.</title>
        <authorList>
            <person name="Klenk H.-P."/>
        </authorList>
    </citation>
    <scope>NUCLEOTIDE SEQUENCE [LARGE SCALE GENOMIC DNA]</scope>
    <source>
        <strain evidence="1 2">DSM 43912</strain>
    </source>
</reference>
<sequence length="58" mass="6134">MPQWGSQWATAAAKTVRLSGSAGVPVSRMAKTAMLRLSVKAWGSSGVCQERRVSRVGS</sequence>
<keyword evidence="2" id="KW-1185">Reference proteome</keyword>
<dbReference type="EMBL" id="VLLP01000001">
    <property type="protein sequence ID" value="TWJ32289.1"/>
    <property type="molecule type" value="Genomic_DNA"/>
</dbReference>
<evidence type="ECO:0000313" key="1">
    <source>
        <dbReference type="EMBL" id="TWJ32289.1"/>
    </source>
</evidence>
<accession>A0A562WPR0</accession>
<gene>
    <name evidence="1" type="ORF">JD81_05864</name>
</gene>
<proteinExistence type="predicted"/>
<comment type="caution">
    <text evidence="1">The sequence shown here is derived from an EMBL/GenBank/DDBJ whole genome shotgun (WGS) entry which is preliminary data.</text>
</comment>
<organism evidence="1 2">
    <name type="scientific">Micromonospora sagamiensis</name>
    <dbReference type="NCBI Taxonomy" id="47875"/>
    <lineage>
        <taxon>Bacteria</taxon>
        <taxon>Bacillati</taxon>
        <taxon>Actinomycetota</taxon>
        <taxon>Actinomycetes</taxon>
        <taxon>Micromonosporales</taxon>
        <taxon>Micromonosporaceae</taxon>
        <taxon>Micromonospora</taxon>
    </lineage>
</organism>
<dbReference type="AlphaFoldDB" id="A0A562WPR0"/>